<dbReference type="EMBL" id="LKBA01000006">
    <property type="protein sequence ID" value="KPN63691.1"/>
    <property type="molecule type" value="Genomic_DNA"/>
</dbReference>
<proteinExistence type="predicted"/>
<comment type="caution">
    <text evidence="1">The sequence shown here is derived from an EMBL/GenBank/DDBJ whole genome shotgun (WGS) entry which is preliminary data.</text>
</comment>
<name>A0A0N8IBP6_9RHOB</name>
<dbReference type="AlphaFoldDB" id="A0A0N8IBP6"/>
<accession>A0A0N8IBP6</accession>
<evidence type="ECO:0000313" key="2">
    <source>
        <dbReference type="Proteomes" id="UP000050471"/>
    </source>
</evidence>
<protein>
    <submittedName>
        <fullName evidence="1">Uncharacterized protein</fullName>
    </submittedName>
</protein>
<reference evidence="1 2" key="1">
    <citation type="submission" date="2015-09" db="EMBL/GenBank/DDBJ databases">
        <title>Draft genome sequence of Aliiroseovarius crassostreae CV919-312TSm, the causative agent of Roseovarius Oyster Disease (formerly Juvenile Oyster Disease).</title>
        <authorList>
            <person name="Kessner L."/>
            <person name="Spinard E."/>
            <person name="Nelson D."/>
        </authorList>
    </citation>
    <scope>NUCLEOTIDE SEQUENCE [LARGE SCALE GENOMIC DNA]</scope>
    <source>
        <strain evidence="1 2">CV919-312</strain>
    </source>
</reference>
<evidence type="ECO:0000313" key="1">
    <source>
        <dbReference type="EMBL" id="KPN63691.1"/>
    </source>
</evidence>
<dbReference type="Proteomes" id="UP000050471">
    <property type="component" value="Unassembled WGS sequence"/>
</dbReference>
<organism evidence="1 2">
    <name type="scientific">Aliiroseovarius crassostreae</name>
    <dbReference type="NCBI Taxonomy" id="154981"/>
    <lineage>
        <taxon>Bacteria</taxon>
        <taxon>Pseudomonadati</taxon>
        <taxon>Pseudomonadota</taxon>
        <taxon>Alphaproteobacteria</taxon>
        <taxon>Rhodobacterales</taxon>
        <taxon>Paracoccaceae</taxon>
        <taxon>Aliiroseovarius</taxon>
    </lineage>
</organism>
<gene>
    <name evidence="1" type="ORF">AKJ29_13815</name>
</gene>
<dbReference type="STRING" id="154981.AKJ29_13815"/>
<dbReference type="RefSeq" id="WP_055190281.1">
    <property type="nucleotide sequence ID" value="NZ_FPBS01000013.1"/>
</dbReference>
<dbReference type="Gene3D" id="3.40.190.10">
    <property type="entry name" value="Periplasmic binding protein-like II"/>
    <property type="match status" value="1"/>
</dbReference>
<keyword evidence="2" id="KW-1185">Reference proteome</keyword>
<sequence length="177" mass="19902">MHITRLLRKSLGTANEESYSGAVAKVEAMVWTNTVSYEVMQVEQDDVVTGCDEGLFEPLDWSELGNPKTLLKQRYRLTAGLRLAILIRPRKRVFWLLKRFGIDMCLKFISKRFKGSAGVFHPKHFHGVLLCVSQICLMSRSAIDLMSLGLGVAHFVSLKGLCPSVPLFEGNLTPGYW</sequence>